<evidence type="ECO:0008006" key="7">
    <source>
        <dbReference type="Google" id="ProtNLM"/>
    </source>
</evidence>
<dbReference type="FunFam" id="3.40.50.10810:FF:000020">
    <property type="entry name" value="DNA repair and recombination protein RAD54B"/>
    <property type="match status" value="1"/>
</dbReference>
<evidence type="ECO:0000256" key="2">
    <source>
        <dbReference type="SAM" id="MobiDB-lite"/>
    </source>
</evidence>
<dbReference type="CDD" id="cd18793">
    <property type="entry name" value="SF2_C_SNF"/>
    <property type="match status" value="1"/>
</dbReference>
<dbReference type="InterPro" id="IPR050496">
    <property type="entry name" value="SNF2_RAD54_helicase_repair"/>
</dbReference>
<dbReference type="GO" id="GO:0015616">
    <property type="term" value="F:DNA translocase activity"/>
    <property type="evidence" value="ECO:0007669"/>
    <property type="project" value="TreeGrafter"/>
</dbReference>
<comment type="caution">
    <text evidence="5">The sequence shown here is derived from an EMBL/GenBank/DDBJ whole genome shotgun (WGS) entry which is preliminary data.</text>
</comment>
<dbReference type="Pfam" id="PF00176">
    <property type="entry name" value="SNF2-rel_dom"/>
    <property type="match status" value="1"/>
</dbReference>
<evidence type="ECO:0000259" key="3">
    <source>
        <dbReference type="PROSITE" id="PS51192"/>
    </source>
</evidence>
<dbReference type="OrthoDB" id="413460at2759"/>
<dbReference type="GO" id="GO:0005524">
    <property type="term" value="F:ATP binding"/>
    <property type="evidence" value="ECO:0007669"/>
    <property type="project" value="InterPro"/>
</dbReference>
<dbReference type="InParanoid" id="A0A2P6NR07"/>
<dbReference type="SMART" id="SM00487">
    <property type="entry name" value="DEXDc"/>
    <property type="match status" value="1"/>
</dbReference>
<dbReference type="STRING" id="1890364.A0A2P6NR07"/>
<keyword evidence="6" id="KW-1185">Reference proteome</keyword>
<dbReference type="InterPro" id="IPR001650">
    <property type="entry name" value="Helicase_C-like"/>
</dbReference>
<protein>
    <recommendedName>
        <fullName evidence="7">DNA repair and recombination protein RAD54B</fullName>
    </recommendedName>
</protein>
<sequence>MRRSAAPSQKGFVTPFAKSKPVEKPTPPVEESFQEQKENTSPVVEKTKFIPKSTPKSFVSPLKSGASSVAAVKKATTTPTATDNDLGSYWKALYTKKSNKKHKVFEDGILCIKDRTVSLKDMEGKQMSKTAQYSAATLSSLITGSTLGIGNFEVEVTEPIAAEFYLSGKMFLKESIAGESPAPTVPTMTPKKFKSHFADSTELPPLIPLYSSETPGSLVLYKAEGTTDEARVVDVVVDPKLSCLLRPHQREGVKFMFECVSGLKNGPDMEGCILADEMGLGKTLQVLTLVWTMLKQGPYGVPCINPKKREKVIIVTPVSLVDNWRKEVQKWLGMQRLQPLTIGDVTAKETVEIIETFKRSATEVHPVLIVPYEKFRKHSELLASINCGLLVCDEGHRLKNSNIQTTKSLDMLPTKKRILLTGTPIQNDLDEFYAMCDFCNKAVLSDDLTQFKRHFASVIERSREATASRIEKEQGEATSRTIAELTAKFIIRRTASILTSYLPPKIEQVIMCRMTELQERIYTSFLKHCGVLYGSISDPLPAITILRKLCNHPSFIIDTMKEMKMDVPEDLTVENSGTEYSGKLHVLDGILRTTFTDFTGDRIVIISNSTKSLDMISRLCDRQKWRYLRLDGSTPNHSRQKLVDQFNSKDGGHDVFLLSTKAGGVGLNLIGANRLVLYDSDWNPAHDRQAMARVWRDGQTKTVYIYRLLSTGTIEEKIFQRQIAKTGLSNNIVDGKASEKKNSFSKEELKDIFSYSQETCSDTHDLLDCDRGRIVKRNAYQVKTGKSLATEFAAWTHSGDSSTYVDPVLCKVVEEGNDRITFVFSHQNEKGDEENGIDEEEMEQEEEEEEGEEEREEEEIEEPMPKRTRRNRITDDDE</sequence>
<evidence type="ECO:0000256" key="1">
    <source>
        <dbReference type="ARBA" id="ARBA00022801"/>
    </source>
</evidence>
<dbReference type="InterPro" id="IPR014001">
    <property type="entry name" value="Helicase_ATP-bd"/>
</dbReference>
<keyword evidence="1" id="KW-0378">Hydrolase</keyword>
<dbReference type="Pfam" id="PF00271">
    <property type="entry name" value="Helicase_C"/>
    <property type="match status" value="1"/>
</dbReference>
<accession>A0A2P6NR07</accession>
<feature type="domain" description="Helicase C-terminal" evidence="4">
    <location>
        <begin position="586"/>
        <end position="744"/>
    </location>
</feature>
<reference evidence="5 6" key="1">
    <citation type="journal article" date="2018" name="Genome Biol. Evol.">
        <title>Multiple Roots of Fruiting Body Formation in Amoebozoa.</title>
        <authorList>
            <person name="Hillmann F."/>
            <person name="Forbes G."/>
            <person name="Novohradska S."/>
            <person name="Ferling I."/>
            <person name="Riege K."/>
            <person name="Groth M."/>
            <person name="Westermann M."/>
            <person name="Marz M."/>
            <person name="Spaller T."/>
            <person name="Winckler T."/>
            <person name="Schaap P."/>
            <person name="Glockner G."/>
        </authorList>
    </citation>
    <scope>NUCLEOTIDE SEQUENCE [LARGE SCALE GENOMIC DNA]</scope>
    <source>
        <strain evidence="5 6">Jena</strain>
    </source>
</reference>
<dbReference type="InterPro" id="IPR027417">
    <property type="entry name" value="P-loop_NTPase"/>
</dbReference>
<dbReference type="Gene3D" id="3.40.50.300">
    <property type="entry name" value="P-loop containing nucleotide triphosphate hydrolases"/>
    <property type="match status" value="1"/>
</dbReference>
<dbReference type="PROSITE" id="PS51194">
    <property type="entry name" value="HELICASE_CTER"/>
    <property type="match status" value="1"/>
</dbReference>
<dbReference type="AlphaFoldDB" id="A0A2P6NR07"/>
<evidence type="ECO:0000259" key="4">
    <source>
        <dbReference type="PROSITE" id="PS51194"/>
    </source>
</evidence>
<dbReference type="PANTHER" id="PTHR45629">
    <property type="entry name" value="SNF2/RAD54 FAMILY MEMBER"/>
    <property type="match status" value="1"/>
</dbReference>
<dbReference type="PROSITE" id="PS51192">
    <property type="entry name" value="HELICASE_ATP_BIND_1"/>
    <property type="match status" value="1"/>
</dbReference>
<dbReference type="GO" id="GO:0005634">
    <property type="term" value="C:nucleus"/>
    <property type="evidence" value="ECO:0007669"/>
    <property type="project" value="TreeGrafter"/>
</dbReference>
<dbReference type="GO" id="GO:0000724">
    <property type="term" value="P:double-strand break repair via homologous recombination"/>
    <property type="evidence" value="ECO:0007669"/>
    <property type="project" value="TreeGrafter"/>
</dbReference>
<feature type="compositionally biased region" description="Acidic residues" evidence="2">
    <location>
        <begin position="831"/>
        <end position="862"/>
    </location>
</feature>
<name>A0A2P6NR07_9EUKA</name>
<dbReference type="InterPro" id="IPR038718">
    <property type="entry name" value="SNF2-like_sf"/>
</dbReference>
<dbReference type="EMBL" id="MDYQ01000032">
    <property type="protein sequence ID" value="PRP86391.1"/>
    <property type="molecule type" value="Genomic_DNA"/>
</dbReference>
<dbReference type="GO" id="GO:0016787">
    <property type="term" value="F:hydrolase activity"/>
    <property type="evidence" value="ECO:0007669"/>
    <property type="project" value="UniProtKB-KW"/>
</dbReference>
<dbReference type="SUPFAM" id="SSF52540">
    <property type="entry name" value="P-loop containing nucleoside triphosphate hydrolases"/>
    <property type="match status" value="2"/>
</dbReference>
<evidence type="ECO:0000313" key="5">
    <source>
        <dbReference type="EMBL" id="PRP86391.1"/>
    </source>
</evidence>
<proteinExistence type="predicted"/>
<dbReference type="InterPro" id="IPR000330">
    <property type="entry name" value="SNF2_N"/>
</dbReference>
<dbReference type="Proteomes" id="UP000241769">
    <property type="component" value="Unassembled WGS sequence"/>
</dbReference>
<dbReference type="Gene3D" id="3.40.50.10810">
    <property type="entry name" value="Tandem AAA-ATPase domain"/>
    <property type="match status" value="1"/>
</dbReference>
<dbReference type="InterPro" id="IPR049730">
    <property type="entry name" value="SNF2/RAD54-like_C"/>
</dbReference>
<dbReference type="SMART" id="SM00490">
    <property type="entry name" value="HELICc"/>
    <property type="match status" value="1"/>
</dbReference>
<feature type="region of interest" description="Disordered" evidence="2">
    <location>
        <begin position="825"/>
        <end position="878"/>
    </location>
</feature>
<dbReference type="GO" id="GO:0007131">
    <property type="term" value="P:reciprocal meiotic recombination"/>
    <property type="evidence" value="ECO:0007669"/>
    <property type="project" value="TreeGrafter"/>
</dbReference>
<evidence type="ECO:0000313" key="6">
    <source>
        <dbReference type="Proteomes" id="UP000241769"/>
    </source>
</evidence>
<gene>
    <name evidence="5" type="ORF">PROFUN_05532</name>
</gene>
<dbReference type="PANTHER" id="PTHR45629:SF7">
    <property type="entry name" value="DNA EXCISION REPAIR PROTEIN ERCC-6-RELATED"/>
    <property type="match status" value="1"/>
</dbReference>
<dbReference type="CDD" id="cd18004">
    <property type="entry name" value="DEXHc_RAD54"/>
    <property type="match status" value="1"/>
</dbReference>
<feature type="region of interest" description="Disordered" evidence="2">
    <location>
        <begin position="1"/>
        <end position="45"/>
    </location>
</feature>
<organism evidence="5 6">
    <name type="scientific">Planoprotostelium fungivorum</name>
    <dbReference type="NCBI Taxonomy" id="1890364"/>
    <lineage>
        <taxon>Eukaryota</taxon>
        <taxon>Amoebozoa</taxon>
        <taxon>Evosea</taxon>
        <taxon>Variosea</taxon>
        <taxon>Cavosteliida</taxon>
        <taxon>Cavosteliaceae</taxon>
        <taxon>Planoprotostelium</taxon>
    </lineage>
</organism>
<feature type="domain" description="Helicase ATP-binding" evidence="3">
    <location>
        <begin position="263"/>
        <end position="442"/>
    </location>
</feature>
<dbReference type="Gene3D" id="1.20.120.850">
    <property type="entry name" value="SWI2/SNF2 ATPases, N-terminal domain"/>
    <property type="match status" value="1"/>
</dbReference>